<dbReference type="SFLD" id="SFLDG01067">
    <property type="entry name" value="SPASM/twitch_domain_containing"/>
    <property type="match status" value="1"/>
</dbReference>
<comment type="caution">
    <text evidence="6">The sequence shown here is derived from an EMBL/GenBank/DDBJ whole genome shotgun (WGS) entry which is preliminary data.</text>
</comment>
<dbReference type="InterPro" id="IPR007197">
    <property type="entry name" value="rSAM"/>
</dbReference>
<dbReference type="SUPFAM" id="SSF102114">
    <property type="entry name" value="Radical SAM enzymes"/>
    <property type="match status" value="1"/>
</dbReference>
<organism evidence="6 7">
    <name type="scientific">Youngiibacter multivorans</name>
    <dbReference type="NCBI Taxonomy" id="937251"/>
    <lineage>
        <taxon>Bacteria</taxon>
        <taxon>Bacillati</taxon>
        <taxon>Bacillota</taxon>
        <taxon>Clostridia</taxon>
        <taxon>Eubacteriales</taxon>
        <taxon>Clostridiaceae</taxon>
        <taxon>Youngiibacter</taxon>
    </lineage>
</organism>
<keyword evidence="2" id="KW-0479">Metal-binding</keyword>
<keyword evidence="7" id="KW-1185">Reference proteome</keyword>
<evidence type="ECO:0000313" key="7">
    <source>
        <dbReference type="Proteomes" id="UP001519271"/>
    </source>
</evidence>
<keyword evidence="4" id="KW-0411">Iron-sulfur</keyword>
<dbReference type="RefSeq" id="WP_209459000.1">
    <property type="nucleotide sequence ID" value="NZ_JAGGKC010000008.1"/>
</dbReference>
<dbReference type="Proteomes" id="UP001519271">
    <property type="component" value="Unassembled WGS sequence"/>
</dbReference>
<reference evidence="6 7" key="1">
    <citation type="submission" date="2021-03" db="EMBL/GenBank/DDBJ databases">
        <title>Genomic Encyclopedia of Type Strains, Phase IV (KMG-IV): sequencing the most valuable type-strain genomes for metagenomic binning, comparative biology and taxonomic classification.</title>
        <authorList>
            <person name="Goeker M."/>
        </authorList>
    </citation>
    <scope>NUCLEOTIDE SEQUENCE [LARGE SCALE GENOMIC DNA]</scope>
    <source>
        <strain evidence="6 7">DSM 6139</strain>
    </source>
</reference>
<proteinExistence type="predicted"/>
<evidence type="ECO:0000256" key="2">
    <source>
        <dbReference type="ARBA" id="ARBA00022723"/>
    </source>
</evidence>
<dbReference type="InterPro" id="IPR013785">
    <property type="entry name" value="Aldolase_TIM"/>
</dbReference>
<keyword evidence="1" id="KW-0949">S-adenosyl-L-methionine</keyword>
<evidence type="ECO:0000256" key="1">
    <source>
        <dbReference type="ARBA" id="ARBA00022691"/>
    </source>
</evidence>
<dbReference type="InterPro" id="IPR050377">
    <property type="entry name" value="Radical_SAM_PqqE_MftC-like"/>
</dbReference>
<evidence type="ECO:0000259" key="5">
    <source>
        <dbReference type="PROSITE" id="PS51918"/>
    </source>
</evidence>
<dbReference type="InterPro" id="IPR058240">
    <property type="entry name" value="rSAM_sf"/>
</dbReference>
<dbReference type="SFLD" id="SFLDS00029">
    <property type="entry name" value="Radical_SAM"/>
    <property type="match status" value="1"/>
</dbReference>
<dbReference type="PANTHER" id="PTHR11228:SF7">
    <property type="entry name" value="PQQA PEPTIDE CYCLASE"/>
    <property type="match status" value="1"/>
</dbReference>
<sequence length="300" mass="34291">MKPRTFLELAYFGIKTVILRRQEPLMGSIILTDRCNLSCRHCAVGNITSVIYPYIQIKADMEKMYSDGIRILFLYGGEPFLWQVHGITLRDLVIEAKRMGFLLVNIVTNGTFRLDVPEADLIMVSLDGGRENHNYIRGDTYDTILENITDSISDNICLYMAINNINKRDIETVCQTAKSLPNVKAISFNFHTPYPGTEGLMLTREERKDCCDQIEGLIGEGYPIFNLRSAFPYIIDNSFRTPCHQCIVMENGKMWTCGRCIEIPNLCSQCGFFFAAEFSLVFSGHVSVIFDMLRTYLRYL</sequence>
<dbReference type="EMBL" id="JAGGKC010000008">
    <property type="protein sequence ID" value="MBP1918776.1"/>
    <property type="molecule type" value="Genomic_DNA"/>
</dbReference>
<protein>
    <submittedName>
        <fullName evidence="6">MoaA/NifB/PqqE/SkfB family radical SAM enzyme</fullName>
    </submittedName>
</protein>
<evidence type="ECO:0000313" key="6">
    <source>
        <dbReference type="EMBL" id="MBP1918776.1"/>
    </source>
</evidence>
<evidence type="ECO:0000256" key="3">
    <source>
        <dbReference type="ARBA" id="ARBA00023004"/>
    </source>
</evidence>
<dbReference type="PANTHER" id="PTHR11228">
    <property type="entry name" value="RADICAL SAM DOMAIN PROTEIN"/>
    <property type="match status" value="1"/>
</dbReference>
<dbReference type="Pfam" id="PF04055">
    <property type="entry name" value="Radical_SAM"/>
    <property type="match status" value="1"/>
</dbReference>
<dbReference type="PROSITE" id="PS51918">
    <property type="entry name" value="RADICAL_SAM"/>
    <property type="match status" value="1"/>
</dbReference>
<feature type="domain" description="Radical SAM core" evidence="5">
    <location>
        <begin position="21"/>
        <end position="223"/>
    </location>
</feature>
<name>A0ABS4G2K2_9CLOT</name>
<evidence type="ECO:0000256" key="4">
    <source>
        <dbReference type="ARBA" id="ARBA00023014"/>
    </source>
</evidence>
<accession>A0ABS4G2K2</accession>
<keyword evidence="3" id="KW-0408">Iron</keyword>
<dbReference type="Gene3D" id="3.20.20.70">
    <property type="entry name" value="Aldolase class I"/>
    <property type="match status" value="1"/>
</dbReference>
<dbReference type="CDD" id="cd01335">
    <property type="entry name" value="Radical_SAM"/>
    <property type="match status" value="1"/>
</dbReference>
<gene>
    <name evidence="6" type="ORF">J2Z34_001256</name>
</gene>